<proteinExistence type="predicted"/>
<evidence type="ECO:0000313" key="2">
    <source>
        <dbReference type="EMBL" id="KAJ9631410.1"/>
    </source>
</evidence>
<dbReference type="EMBL" id="JAPDRN010000057">
    <property type="protein sequence ID" value="KAJ9631410.1"/>
    <property type="molecule type" value="Genomic_DNA"/>
</dbReference>
<organism evidence="2">
    <name type="scientific">Knufia peltigerae</name>
    <dbReference type="NCBI Taxonomy" id="1002370"/>
    <lineage>
        <taxon>Eukaryota</taxon>
        <taxon>Fungi</taxon>
        <taxon>Dikarya</taxon>
        <taxon>Ascomycota</taxon>
        <taxon>Pezizomycotina</taxon>
        <taxon>Eurotiomycetes</taxon>
        <taxon>Chaetothyriomycetidae</taxon>
        <taxon>Chaetothyriales</taxon>
        <taxon>Trichomeriaceae</taxon>
        <taxon>Knufia</taxon>
    </lineage>
</organism>
<feature type="signal peptide" evidence="1">
    <location>
        <begin position="1"/>
        <end position="20"/>
    </location>
</feature>
<keyword evidence="1" id="KW-0732">Signal</keyword>
<dbReference type="AlphaFoldDB" id="A0AA38Y0J5"/>
<comment type="caution">
    <text evidence="2">The sequence shown here is derived from an EMBL/GenBank/DDBJ whole genome shotgun (WGS) entry which is preliminary data.</text>
</comment>
<reference evidence="2" key="1">
    <citation type="submission" date="2022-10" db="EMBL/GenBank/DDBJ databases">
        <title>Culturing micro-colonial fungi from biological soil crusts in the Mojave desert and describing Neophaeococcomyces mojavensis, and introducing the new genera and species Taxawa tesnikishii.</title>
        <authorList>
            <person name="Kurbessoian T."/>
            <person name="Stajich J.E."/>
        </authorList>
    </citation>
    <scope>NUCLEOTIDE SEQUENCE</scope>
    <source>
        <strain evidence="2">TK_35</strain>
    </source>
</reference>
<protein>
    <submittedName>
        <fullName evidence="2">Uncharacterized protein</fullName>
    </submittedName>
</protein>
<evidence type="ECO:0000256" key="1">
    <source>
        <dbReference type="SAM" id="SignalP"/>
    </source>
</evidence>
<name>A0AA38Y0J5_9EURO</name>
<feature type="chain" id="PRO_5041429734" evidence="1">
    <location>
        <begin position="21"/>
        <end position="136"/>
    </location>
</feature>
<gene>
    <name evidence="2" type="ORF">H2204_008137</name>
</gene>
<accession>A0AA38Y0J5</accession>
<sequence length="136" mass="14637">MYRGIVLAIAALIFPVAADAVESARWQGSYSNVCMHPESGDLLGDAVSFIPYAGGMAVLLQRFEGEAMAPQLLILREQDGIAVGAEAEGAPPVIRLTREQTRLRVRYLDGQQDSPAGSLRPIAAPLWAGARFPECR</sequence>